<organism evidence="2 3">
    <name type="scientific">Cereibacter azotoformans</name>
    <dbReference type="NCBI Taxonomy" id="43057"/>
    <lineage>
        <taxon>Bacteria</taxon>
        <taxon>Pseudomonadati</taxon>
        <taxon>Pseudomonadota</taxon>
        <taxon>Alphaproteobacteria</taxon>
        <taxon>Rhodobacterales</taxon>
        <taxon>Paracoccaceae</taxon>
        <taxon>Cereibacter</taxon>
    </lineage>
</organism>
<dbReference type="EMBL" id="QAOT01000014">
    <property type="protein sequence ID" value="PTR15325.1"/>
    <property type="molecule type" value="Genomic_DNA"/>
</dbReference>
<dbReference type="SUPFAM" id="SSF88713">
    <property type="entry name" value="Glycoside hydrolase/deacetylase"/>
    <property type="match status" value="1"/>
</dbReference>
<evidence type="ECO:0000256" key="1">
    <source>
        <dbReference type="SAM" id="MobiDB-lite"/>
    </source>
</evidence>
<dbReference type="CDD" id="cd10936">
    <property type="entry name" value="CE4_DAC2"/>
    <property type="match status" value="1"/>
</dbReference>
<evidence type="ECO:0008006" key="4">
    <source>
        <dbReference type="Google" id="ProtNLM"/>
    </source>
</evidence>
<dbReference type="InterPro" id="IPR011330">
    <property type="entry name" value="Glyco_hydro/deAcase_b/a-brl"/>
</dbReference>
<comment type="caution">
    <text evidence="2">The sequence shown here is derived from an EMBL/GenBank/DDBJ whole genome shotgun (WGS) entry which is preliminary data.</text>
</comment>
<dbReference type="Pfam" id="PF04748">
    <property type="entry name" value="Polysacc_deac_2"/>
    <property type="match status" value="1"/>
</dbReference>
<dbReference type="Gene3D" id="3.20.20.370">
    <property type="entry name" value="Glycoside hydrolase/deacetylase"/>
    <property type="match status" value="1"/>
</dbReference>
<feature type="compositionally biased region" description="Low complexity" evidence="1">
    <location>
        <begin position="179"/>
        <end position="189"/>
    </location>
</feature>
<keyword evidence="3" id="KW-1185">Reference proteome</keyword>
<evidence type="ECO:0000313" key="3">
    <source>
        <dbReference type="Proteomes" id="UP000244060"/>
    </source>
</evidence>
<gene>
    <name evidence="2" type="ORF">C8J28_11445</name>
</gene>
<dbReference type="GO" id="GO:0005975">
    <property type="term" value="P:carbohydrate metabolic process"/>
    <property type="evidence" value="ECO:0007669"/>
    <property type="project" value="InterPro"/>
</dbReference>
<feature type="compositionally biased region" description="Low complexity" evidence="1">
    <location>
        <begin position="141"/>
        <end position="160"/>
    </location>
</feature>
<dbReference type="Proteomes" id="UP000244060">
    <property type="component" value="Unassembled WGS sequence"/>
</dbReference>
<evidence type="ECO:0000313" key="2">
    <source>
        <dbReference type="EMBL" id="PTR15325.1"/>
    </source>
</evidence>
<dbReference type="OrthoDB" id="7658418at2"/>
<name>A0A2T5JYV2_9RHOB</name>
<accession>A0A2T5JYV2</accession>
<feature type="region of interest" description="Disordered" evidence="1">
    <location>
        <begin position="175"/>
        <end position="248"/>
    </location>
</feature>
<feature type="region of interest" description="Disordered" evidence="1">
    <location>
        <begin position="74"/>
        <end position="160"/>
    </location>
</feature>
<protein>
    <recommendedName>
        <fullName evidence="4">Divergent polysaccharide deacetylase family protein</fullName>
    </recommendedName>
</protein>
<dbReference type="RefSeq" id="WP_108221443.1">
    <property type="nucleotide sequence ID" value="NZ_CP090021.1"/>
</dbReference>
<dbReference type="AlphaFoldDB" id="A0A2T5JYV2"/>
<reference evidence="2 3" key="1">
    <citation type="submission" date="2018-04" db="EMBL/GenBank/DDBJ databases">
        <title>Genomic Encyclopedia of Type Strains, Phase III (KMG-III): the genomes of soil and plant-associated and newly described type strains.</title>
        <authorList>
            <person name="Whitman W."/>
        </authorList>
    </citation>
    <scope>NUCLEOTIDE SEQUENCE [LARGE SCALE GENOMIC DNA]</scope>
    <source>
        <strain evidence="2 3">KA25</strain>
    </source>
</reference>
<dbReference type="InterPro" id="IPR006837">
    <property type="entry name" value="Divergent_DAC"/>
</dbReference>
<feature type="compositionally biased region" description="Basic and acidic residues" evidence="1">
    <location>
        <begin position="214"/>
        <end position="223"/>
    </location>
</feature>
<feature type="compositionally biased region" description="Polar residues" evidence="1">
    <location>
        <begin position="125"/>
        <end position="138"/>
    </location>
</feature>
<sequence length="474" mass="48190">MSRGFLSGVLMGGIVGSVGLAVASQMARPPGTTWPSVKAEPATVAADVSSSSDRAAVADAAGGADPASVPMAAGAVPAGPATDLVPPAGSEFARPLPDAPPVLPAADRAPSRSEMLPVAVPDVPDTSSPDTRTASRPQSVPLEPAVPVAPAGEAAAPARPATSLAAPVRLEGTAQPGVPAAEADPAAAELPPPPPLTPEEEAMLAEAAGITDPARPRMIEADPPRTTADGSRLPRIGDPDPTTQATVAPETDLPPIRRYARPFENPMQKPLFAVLLRDTGGPALDREALAGLPFPVTFVIDPQEPGATTAAAMYRAAGHEVLMLATGLPEGATAADAEVMLESAALAVPEAVGMIDLPSGGFQEARTLATQVVGILEAQGRGLVTHDRGLNAADQVARRQSLPAAVVFRSLDAEGANAAEIRRVLDRAAFKAAQEGRVAVYGDTRPETVQGLLEWTVEGRADAVALAPVTALMR</sequence>
<proteinExistence type="predicted"/>